<dbReference type="Gene3D" id="1.10.10.60">
    <property type="entry name" value="Homeodomain-like"/>
    <property type="match status" value="1"/>
</dbReference>
<keyword evidence="1" id="KW-0678">Repressor</keyword>
<evidence type="ECO:0000256" key="3">
    <source>
        <dbReference type="ARBA" id="ARBA00023125"/>
    </source>
</evidence>
<proteinExistence type="predicted"/>
<dbReference type="GO" id="GO:0000976">
    <property type="term" value="F:transcription cis-regulatory region binding"/>
    <property type="evidence" value="ECO:0007669"/>
    <property type="project" value="TreeGrafter"/>
</dbReference>
<feature type="domain" description="HTH tetR-type" evidence="7">
    <location>
        <begin position="24"/>
        <end position="84"/>
    </location>
</feature>
<evidence type="ECO:0000259" key="7">
    <source>
        <dbReference type="PROSITE" id="PS50977"/>
    </source>
</evidence>
<comment type="caution">
    <text evidence="8">The sequence shown here is derived from an EMBL/GenBank/DDBJ whole genome shotgun (WGS) entry which is preliminary data.</text>
</comment>
<evidence type="ECO:0000256" key="2">
    <source>
        <dbReference type="ARBA" id="ARBA00023015"/>
    </source>
</evidence>
<evidence type="ECO:0000313" key="8">
    <source>
        <dbReference type="EMBL" id="OMF52662.1"/>
    </source>
</evidence>
<dbReference type="GO" id="GO:0046677">
    <property type="term" value="P:response to antibiotic"/>
    <property type="evidence" value="ECO:0007669"/>
    <property type="project" value="InterPro"/>
</dbReference>
<dbReference type="Proteomes" id="UP000187172">
    <property type="component" value="Unassembled WGS sequence"/>
</dbReference>
<evidence type="ECO:0000313" key="9">
    <source>
        <dbReference type="Proteomes" id="UP000187172"/>
    </source>
</evidence>
<name>A0A1R1ELQ3_9BACL</name>
<dbReference type="PROSITE" id="PS50977">
    <property type="entry name" value="HTH_TETR_2"/>
    <property type="match status" value="1"/>
</dbReference>
<dbReference type="InterPro" id="IPR004111">
    <property type="entry name" value="Repressor_TetR_C"/>
</dbReference>
<dbReference type="InterPro" id="IPR003012">
    <property type="entry name" value="Tet_transcr_reg_TetR"/>
</dbReference>
<dbReference type="STRING" id="297318.BK138_21540"/>
<gene>
    <name evidence="8" type="ORF">BK138_21540</name>
</gene>
<dbReference type="InterPro" id="IPR036271">
    <property type="entry name" value="Tet_transcr_reg_TetR-rel_C_sf"/>
</dbReference>
<feature type="DNA-binding region" description="H-T-H motif" evidence="5">
    <location>
        <begin position="47"/>
        <end position="66"/>
    </location>
</feature>
<dbReference type="PRINTS" id="PR00400">
    <property type="entry name" value="TETREPRESSOR"/>
</dbReference>
<protein>
    <recommendedName>
        <fullName evidence="7">HTH tetR-type domain-containing protein</fullName>
    </recommendedName>
</protein>
<dbReference type="PANTHER" id="PTHR30055:SF151">
    <property type="entry name" value="TRANSCRIPTIONAL REGULATORY PROTEIN"/>
    <property type="match status" value="1"/>
</dbReference>
<keyword evidence="9" id="KW-1185">Reference proteome</keyword>
<dbReference type="GO" id="GO:0003700">
    <property type="term" value="F:DNA-binding transcription factor activity"/>
    <property type="evidence" value="ECO:0007669"/>
    <property type="project" value="TreeGrafter"/>
</dbReference>
<evidence type="ECO:0000256" key="1">
    <source>
        <dbReference type="ARBA" id="ARBA00022491"/>
    </source>
</evidence>
<reference evidence="8 9" key="1">
    <citation type="submission" date="2016-11" db="EMBL/GenBank/DDBJ databases">
        <title>Paenibacillus species isolates.</title>
        <authorList>
            <person name="Beno S.M."/>
        </authorList>
    </citation>
    <scope>NUCLEOTIDE SEQUENCE [LARGE SCALE GENOMIC DNA]</scope>
    <source>
        <strain evidence="8 9">FSL R5-0378</strain>
    </source>
</reference>
<dbReference type="RefSeq" id="WP_076172835.1">
    <property type="nucleotide sequence ID" value="NZ_MRTP01000006.1"/>
</dbReference>
<dbReference type="Pfam" id="PF02909">
    <property type="entry name" value="TetR_C_1"/>
    <property type="match status" value="1"/>
</dbReference>
<evidence type="ECO:0000256" key="5">
    <source>
        <dbReference type="PROSITE-ProRule" id="PRU00335"/>
    </source>
</evidence>
<dbReference type="InterPro" id="IPR001647">
    <property type="entry name" value="HTH_TetR"/>
</dbReference>
<dbReference type="Gene3D" id="1.10.357.10">
    <property type="entry name" value="Tetracycline Repressor, domain 2"/>
    <property type="match status" value="1"/>
</dbReference>
<organism evidence="8 9">
    <name type="scientific">Paenibacillus rhizosphaerae</name>
    <dbReference type="NCBI Taxonomy" id="297318"/>
    <lineage>
        <taxon>Bacteria</taxon>
        <taxon>Bacillati</taxon>
        <taxon>Bacillota</taxon>
        <taxon>Bacilli</taxon>
        <taxon>Bacillales</taxon>
        <taxon>Paenibacillaceae</taxon>
        <taxon>Paenibacillus</taxon>
    </lineage>
</organism>
<keyword evidence="3 5" id="KW-0238">DNA-binding</keyword>
<sequence>MARKRTVPQHPFSGTGEQEELHIPLDRDRIVRTALRVLNEFGLKELSMRKIADELQVKTASLYYHVKDKEQLLQLIGDKISEEMDRPDPDLSWQEQLIQWGHAFRRVLHRYRDAVDLFNGGIAMGYHRLLQIERLYQIFASAGFADGHIPWMASMVKNHVLGFVAEEVRLKGMAGSGEEAQAQLSEEYARFFRSLPSEQFPNMIRLASHTTDTGWQEEFEFGLDVLMDGFRQRLTD</sequence>
<dbReference type="PRINTS" id="PR00455">
    <property type="entry name" value="HTHTETR"/>
</dbReference>
<dbReference type="SUPFAM" id="SSF46689">
    <property type="entry name" value="Homeodomain-like"/>
    <property type="match status" value="1"/>
</dbReference>
<dbReference type="PANTHER" id="PTHR30055">
    <property type="entry name" value="HTH-TYPE TRANSCRIPTIONAL REGULATOR RUTR"/>
    <property type="match status" value="1"/>
</dbReference>
<dbReference type="InterPro" id="IPR050109">
    <property type="entry name" value="HTH-type_TetR-like_transc_reg"/>
</dbReference>
<evidence type="ECO:0000256" key="4">
    <source>
        <dbReference type="ARBA" id="ARBA00023163"/>
    </source>
</evidence>
<keyword evidence="2" id="KW-0805">Transcription regulation</keyword>
<dbReference type="Pfam" id="PF00440">
    <property type="entry name" value="TetR_N"/>
    <property type="match status" value="1"/>
</dbReference>
<keyword evidence="4" id="KW-0804">Transcription</keyword>
<dbReference type="EMBL" id="MRTP01000006">
    <property type="protein sequence ID" value="OMF52662.1"/>
    <property type="molecule type" value="Genomic_DNA"/>
</dbReference>
<accession>A0A1R1ELQ3</accession>
<dbReference type="AlphaFoldDB" id="A0A1R1ELQ3"/>
<dbReference type="SUPFAM" id="SSF48498">
    <property type="entry name" value="Tetracyclin repressor-like, C-terminal domain"/>
    <property type="match status" value="1"/>
</dbReference>
<dbReference type="GO" id="GO:0045892">
    <property type="term" value="P:negative regulation of DNA-templated transcription"/>
    <property type="evidence" value="ECO:0007669"/>
    <property type="project" value="InterPro"/>
</dbReference>
<dbReference type="InterPro" id="IPR009057">
    <property type="entry name" value="Homeodomain-like_sf"/>
</dbReference>
<evidence type="ECO:0000256" key="6">
    <source>
        <dbReference type="SAM" id="MobiDB-lite"/>
    </source>
</evidence>
<feature type="region of interest" description="Disordered" evidence="6">
    <location>
        <begin position="1"/>
        <end position="20"/>
    </location>
</feature>